<organism evidence="2 3">
    <name type="scientific">Entamoeba invadens IP1</name>
    <dbReference type="NCBI Taxonomy" id="370355"/>
    <lineage>
        <taxon>Eukaryota</taxon>
        <taxon>Amoebozoa</taxon>
        <taxon>Evosea</taxon>
        <taxon>Archamoebae</taxon>
        <taxon>Mastigamoebida</taxon>
        <taxon>Entamoebidae</taxon>
        <taxon>Entamoeba</taxon>
    </lineage>
</organism>
<reference evidence="2 3" key="1">
    <citation type="submission" date="2012-10" db="EMBL/GenBank/DDBJ databases">
        <authorList>
            <person name="Zafar N."/>
            <person name="Inman J."/>
            <person name="Hall N."/>
            <person name="Lorenzi H."/>
            <person name="Caler E."/>
        </authorList>
    </citation>
    <scope>NUCLEOTIDE SEQUENCE [LARGE SCALE GENOMIC DNA]</scope>
    <source>
        <strain evidence="2 3">IP1</strain>
    </source>
</reference>
<evidence type="ECO:0000313" key="3">
    <source>
        <dbReference type="Proteomes" id="UP000014680"/>
    </source>
</evidence>
<dbReference type="GeneID" id="14891077"/>
<evidence type="ECO:0000313" key="2">
    <source>
        <dbReference type="EMBL" id="ELP92179.1"/>
    </source>
</evidence>
<dbReference type="InterPro" id="IPR006571">
    <property type="entry name" value="TLDc_dom"/>
</dbReference>
<feature type="domain" description="TLDc" evidence="1">
    <location>
        <begin position="38"/>
        <end position="157"/>
    </location>
</feature>
<dbReference type="OMA" id="SEQHEMM"/>
<dbReference type="Pfam" id="PF07534">
    <property type="entry name" value="TLD"/>
    <property type="match status" value="1"/>
</dbReference>
<name>A0A0A1UG28_ENTIV</name>
<keyword evidence="3" id="KW-1185">Reference proteome</keyword>
<dbReference type="VEuPathDB" id="AmoebaDB:EIN_381460"/>
<dbReference type="EMBL" id="KB206395">
    <property type="protein sequence ID" value="ELP92179.1"/>
    <property type="molecule type" value="Genomic_DNA"/>
</dbReference>
<dbReference type="Proteomes" id="UP000014680">
    <property type="component" value="Unassembled WGS sequence"/>
</dbReference>
<dbReference type="RefSeq" id="XP_004258950.1">
    <property type="nucleotide sequence ID" value="XM_004258902.1"/>
</dbReference>
<dbReference type="AlphaFoldDB" id="A0A0A1UG28"/>
<proteinExistence type="predicted"/>
<dbReference type="OrthoDB" id="26762at2759"/>
<sequence>MTAKVINNNDVLGFESEKATCPQRLNSMDLLSEWTGLTRSLKIYDSEIDELESNALWKKVQGRKNVMFVVVTNTGDVFGSFHGILPEKQGAWVREDKDQFIFSLDNNQGYQPTKFKPKSMTHQLLSIAKKNQKQKMFWISDAFRINSEDKSYISSSFSRFYEDTTHSDGNIFTGSVYPLTFSVVSCVAFQWF</sequence>
<accession>A0A0A1UG28</accession>
<evidence type="ECO:0000259" key="1">
    <source>
        <dbReference type="Pfam" id="PF07534"/>
    </source>
</evidence>
<dbReference type="KEGG" id="eiv:EIN_381460"/>
<gene>
    <name evidence="2" type="ORF">EIN_381460</name>
</gene>
<protein>
    <recommendedName>
        <fullName evidence="1">TLDc domain-containing protein</fullName>
    </recommendedName>
</protein>